<dbReference type="GO" id="GO:0000182">
    <property type="term" value="F:rDNA binding"/>
    <property type="evidence" value="ECO:0007669"/>
    <property type="project" value="TreeGrafter"/>
</dbReference>
<feature type="compositionally biased region" description="Basic and acidic residues" evidence="1">
    <location>
        <begin position="411"/>
        <end position="422"/>
    </location>
</feature>
<feature type="compositionally biased region" description="Polar residues" evidence="1">
    <location>
        <begin position="354"/>
        <end position="369"/>
    </location>
</feature>
<dbReference type="GO" id="GO:0006361">
    <property type="term" value="P:transcription initiation at RNA polymerase I promoter"/>
    <property type="evidence" value="ECO:0007669"/>
    <property type="project" value="TreeGrafter"/>
</dbReference>
<dbReference type="EMBL" id="LR729080">
    <property type="protein sequence ID" value="VWP01067.1"/>
    <property type="molecule type" value="Genomic_DNA"/>
</dbReference>
<feature type="compositionally biased region" description="Basic and acidic residues" evidence="1">
    <location>
        <begin position="233"/>
        <end position="242"/>
    </location>
</feature>
<feature type="compositionally biased region" description="Acidic residues" evidence="1">
    <location>
        <begin position="745"/>
        <end position="759"/>
    </location>
</feature>
<feature type="compositionally biased region" description="Polar residues" evidence="1">
    <location>
        <begin position="305"/>
        <end position="324"/>
    </location>
</feature>
<proteinExistence type="predicted"/>
<dbReference type="PANTHER" id="PTHR28079">
    <property type="entry name" value="RNA POLYMERASE I-SPECIFIC TRANSCRIPTION INITIATION FACTOR RRN5"/>
    <property type="match status" value="1"/>
</dbReference>
<accession>A0A5K1K5G9</accession>
<dbReference type="PANTHER" id="PTHR28079:SF1">
    <property type="entry name" value="RNA POLYMERASE I-SPECIFIC TRANSCRIPTION INITIATION FACTOR RRN5"/>
    <property type="match status" value="1"/>
</dbReference>
<organism evidence="2">
    <name type="scientific">Ganoderma boninense</name>
    <dbReference type="NCBI Taxonomy" id="34458"/>
    <lineage>
        <taxon>Eukaryota</taxon>
        <taxon>Fungi</taxon>
        <taxon>Dikarya</taxon>
        <taxon>Basidiomycota</taxon>
        <taxon>Agaricomycotina</taxon>
        <taxon>Agaricomycetes</taxon>
        <taxon>Polyporales</taxon>
        <taxon>Polyporaceae</taxon>
        <taxon>Ganoderma</taxon>
    </lineage>
</organism>
<dbReference type="GO" id="GO:0001181">
    <property type="term" value="F:RNA polymerase I general transcription initiation factor activity"/>
    <property type="evidence" value="ECO:0007669"/>
    <property type="project" value="TreeGrafter"/>
</dbReference>
<dbReference type="AlphaFoldDB" id="A0A5K1K5G9"/>
<feature type="region of interest" description="Disordered" evidence="1">
    <location>
        <begin position="171"/>
        <end position="190"/>
    </location>
</feature>
<feature type="region of interest" description="Disordered" evidence="1">
    <location>
        <begin position="403"/>
        <end position="458"/>
    </location>
</feature>
<reference evidence="2" key="1">
    <citation type="submission" date="2019-10" db="EMBL/GenBank/DDBJ databases">
        <authorList>
            <person name="Nor Muhammad N."/>
        </authorList>
    </citation>
    <scope>NUCLEOTIDE SEQUENCE</scope>
</reference>
<feature type="region of interest" description="Disordered" evidence="1">
    <location>
        <begin position="292"/>
        <end position="373"/>
    </location>
</feature>
<gene>
    <name evidence="2" type="primary">G4N027</name>
</gene>
<protein>
    <submittedName>
        <fullName evidence="2">G-patch domain-containing protein</fullName>
    </submittedName>
</protein>
<dbReference type="InterPro" id="IPR039601">
    <property type="entry name" value="Rrn5"/>
</dbReference>
<name>A0A5K1K5G9_9APHY</name>
<evidence type="ECO:0000256" key="1">
    <source>
        <dbReference type="SAM" id="MobiDB-lite"/>
    </source>
</evidence>
<dbReference type="GO" id="GO:0000500">
    <property type="term" value="C:RNA polymerase I upstream activating factor complex"/>
    <property type="evidence" value="ECO:0007669"/>
    <property type="project" value="InterPro"/>
</dbReference>
<feature type="region of interest" description="Disordered" evidence="1">
    <location>
        <begin position="745"/>
        <end position="826"/>
    </location>
</feature>
<evidence type="ECO:0000313" key="2">
    <source>
        <dbReference type="EMBL" id="VWP01067.1"/>
    </source>
</evidence>
<feature type="region of interest" description="Disordered" evidence="1">
    <location>
        <begin position="233"/>
        <end position="270"/>
    </location>
</feature>
<dbReference type="GO" id="GO:0042790">
    <property type="term" value="P:nucleolar large rRNA transcription by RNA polymerase I"/>
    <property type="evidence" value="ECO:0007669"/>
    <property type="project" value="InterPro"/>
</dbReference>
<sequence length="850" mass="92664">MPASEDEEPPTEVDPAYLAFFSESVDNFRAHLDGRDGIDPLPASYFAPRSHWSSAEKDAFFRGLAVHSRLRPDLIAEEVKTKTVPDVCVYLAILEEGERELLEGTTYIDETNRTSGTKSLRRELPAAVEVSEEWVAFEDRMADTMIALQPAWDQQPVIQAREDEVQARRNALRATKGSANTTSKVRDREKEKLRREELDNWLAEKTSDWEGEDLLSSLDRIKLTTLDRMLRDDEEGRGKADEAAGCDFEEGPAPVQETEGIQAVDEQSSVAHASRIDDQLIDPVLLAISQPSSFSSPTFGEPGPSHTSGPSVPNSSSPFSQPTVPSTPPAVSRSLPLSPQPPFHTTPTTTTVPSAGSNEGSVGDLSQLSPGARRRYQKRLYMRKKRAQATGAVLIEAVERLKPGRKVRKAASVDDLRARATKDVPSSPSTPGDGLPPAAASSSQGGNHGAESSRKSTHSKLRAKFAFQGIDVQRLRRSGFDLFHLQSISKLMQTYNSLHDVPESVGSAISGATLGALYALVVHFVAEIMSRAIVWREQERVAKLQTKAWRLRENQIISGPNVKQAIMLYGAESLDKSAHFARLTKKLGLDVNEDEAETAGEDGQRVPDAAPHDQLDEEQEVLEEDGGEAGAVALEPLSLLRTILPPLSNPLSMSSKDALSAVNPSVYLPFPPSSRIFGDGALSSDEDLLPETLDEKLLVEELLEERQLEKWDRHHDIEGESALWARVNAKNPHPGLVVNTVDSDIEDSGAADEESEPEALPEQPQRKSKRKRKDAKAGALRGEEVEGGNAGKRDGATATDVPMNVGEPGAVAPKRRRVTGKGGLSQKSLLYMQPGANSRIKSSVYVLDSD</sequence>